<accession>A0ABN1XQX9</accession>
<evidence type="ECO:0000259" key="8">
    <source>
        <dbReference type="Pfam" id="PF04261"/>
    </source>
</evidence>
<evidence type="ECO:0000256" key="4">
    <source>
        <dbReference type="ARBA" id="ARBA00023002"/>
    </source>
</evidence>
<dbReference type="Pfam" id="PF20628">
    <property type="entry name" value="Dyp_perox_C"/>
    <property type="match status" value="1"/>
</dbReference>
<feature type="domain" description="Dyp-type peroxidase N-terminal" evidence="8">
    <location>
        <begin position="5"/>
        <end position="133"/>
    </location>
</feature>
<dbReference type="GO" id="GO:0004601">
    <property type="term" value="F:peroxidase activity"/>
    <property type="evidence" value="ECO:0007669"/>
    <property type="project" value="UniProtKB-KW"/>
</dbReference>
<keyword evidence="2 10" id="KW-0575">Peroxidase</keyword>
<feature type="domain" description="Dyp-type peroxidase C-terminal" evidence="9">
    <location>
        <begin position="136"/>
        <end position="299"/>
    </location>
</feature>
<dbReference type="PANTHER" id="PTHR30521">
    <property type="entry name" value="DEFERROCHELATASE/PEROXIDASE"/>
    <property type="match status" value="1"/>
</dbReference>
<evidence type="ECO:0000256" key="2">
    <source>
        <dbReference type="ARBA" id="ARBA00022559"/>
    </source>
</evidence>
<keyword evidence="3" id="KW-0479">Metal-binding</keyword>
<dbReference type="RefSeq" id="WP_344020851.1">
    <property type="nucleotide sequence ID" value="NZ_BAAAJK010000006.1"/>
</dbReference>
<keyword evidence="5" id="KW-0408">Iron</keyword>
<comment type="similarity">
    <text evidence="6">Belongs to the DyP-type peroxidase family.</text>
</comment>
<dbReference type="InterPro" id="IPR048328">
    <property type="entry name" value="Dyp_perox_C"/>
</dbReference>
<dbReference type="NCBIfam" id="TIGR01413">
    <property type="entry name" value="Dyp_perox_fam"/>
    <property type="match status" value="1"/>
</dbReference>
<evidence type="ECO:0000256" key="7">
    <source>
        <dbReference type="SAM" id="MobiDB-lite"/>
    </source>
</evidence>
<proteinExistence type="inferred from homology"/>
<dbReference type="PANTHER" id="PTHR30521:SF0">
    <property type="entry name" value="DYP-TYPE PEROXIDASE FAMILY PROTEIN"/>
    <property type="match status" value="1"/>
</dbReference>
<dbReference type="InterPro" id="IPR006314">
    <property type="entry name" value="Dyp_peroxidase"/>
</dbReference>
<dbReference type="SUPFAM" id="SSF54909">
    <property type="entry name" value="Dimeric alpha+beta barrel"/>
    <property type="match status" value="1"/>
</dbReference>
<evidence type="ECO:0000256" key="3">
    <source>
        <dbReference type="ARBA" id="ARBA00022723"/>
    </source>
</evidence>
<evidence type="ECO:0000313" key="10">
    <source>
        <dbReference type="EMBL" id="GAA1386531.1"/>
    </source>
</evidence>
<gene>
    <name evidence="10" type="ORF">GCM10009613_20640</name>
</gene>
<dbReference type="Proteomes" id="UP001501414">
    <property type="component" value="Unassembled WGS sequence"/>
</dbReference>
<evidence type="ECO:0000256" key="5">
    <source>
        <dbReference type="ARBA" id="ARBA00023004"/>
    </source>
</evidence>
<dbReference type="EMBL" id="BAAAJK010000006">
    <property type="protein sequence ID" value="GAA1386531.1"/>
    <property type="molecule type" value="Genomic_DNA"/>
</dbReference>
<dbReference type="Pfam" id="PF04261">
    <property type="entry name" value="Dyp_perox_N"/>
    <property type="match status" value="1"/>
</dbReference>
<evidence type="ECO:0000256" key="6">
    <source>
        <dbReference type="ARBA" id="ARBA00025737"/>
    </source>
</evidence>
<evidence type="ECO:0000313" key="11">
    <source>
        <dbReference type="Proteomes" id="UP001501414"/>
    </source>
</evidence>
<keyword evidence="11" id="KW-1185">Reference proteome</keyword>
<reference evidence="10 11" key="1">
    <citation type="journal article" date="2019" name="Int. J. Syst. Evol. Microbiol.">
        <title>The Global Catalogue of Microorganisms (GCM) 10K type strain sequencing project: providing services to taxonomists for standard genome sequencing and annotation.</title>
        <authorList>
            <consortium name="The Broad Institute Genomics Platform"/>
            <consortium name="The Broad Institute Genome Sequencing Center for Infectious Disease"/>
            <person name="Wu L."/>
            <person name="Ma J."/>
        </authorList>
    </citation>
    <scope>NUCLEOTIDE SEQUENCE [LARGE SCALE GENOMIC DNA]</scope>
    <source>
        <strain evidence="10 11">JCM 11896</strain>
    </source>
</reference>
<name>A0ABN1XQX9_9PSEU</name>
<feature type="compositionally biased region" description="Gly residues" evidence="7">
    <location>
        <begin position="321"/>
        <end position="338"/>
    </location>
</feature>
<comment type="caution">
    <text evidence="10">The sequence shown here is derived from an EMBL/GenBank/DDBJ whole genome shotgun (WGS) entry which is preliminary data.</text>
</comment>
<sequence length="338" mass="35917">MRTPQDVLAPLTDSALFLTLTVRPGHEATVHDFLPDLDGLVRSVAFPHPREDLTCVLGISSDAWDRLLSGPRPAHLHPFREIAGDRHTAPATAGDLFLHLRSTRPYPCFELGRRVVAALGPAVEVVDAVHGFRYFDRRDLLGFVDGTANPTGDDAARSALVGDDDPEFAGGSYLAVQKYLHDLAAWTAKPVQDREASVGRQMLENIEIPDDEKAPDSHVALTTITDPDGTERDIVRDNMPFGSIGRAEYGTFFAGYAADPSVTERMLTRMFVGEPAGTTDRLLEVSTAVTGGLFFVPPAELLDDPPPLPEPGPAAAAGAGPDAGAGSLGIGGLRAGPA</sequence>
<dbReference type="InterPro" id="IPR011008">
    <property type="entry name" value="Dimeric_a/b-barrel"/>
</dbReference>
<dbReference type="InterPro" id="IPR048327">
    <property type="entry name" value="Dyp_perox_N"/>
</dbReference>
<organism evidence="10 11">
    <name type="scientific">Pseudonocardia kongjuensis</name>
    <dbReference type="NCBI Taxonomy" id="102227"/>
    <lineage>
        <taxon>Bacteria</taxon>
        <taxon>Bacillati</taxon>
        <taxon>Actinomycetota</taxon>
        <taxon>Actinomycetes</taxon>
        <taxon>Pseudonocardiales</taxon>
        <taxon>Pseudonocardiaceae</taxon>
        <taxon>Pseudonocardia</taxon>
    </lineage>
</organism>
<keyword evidence="4" id="KW-0560">Oxidoreductase</keyword>
<evidence type="ECO:0000259" key="9">
    <source>
        <dbReference type="Pfam" id="PF20628"/>
    </source>
</evidence>
<comment type="cofactor">
    <cofactor evidence="1">
        <name>heme b</name>
        <dbReference type="ChEBI" id="CHEBI:60344"/>
    </cofactor>
</comment>
<feature type="region of interest" description="Disordered" evidence="7">
    <location>
        <begin position="300"/>
        <end position="338"/>
    </location>
</feature>
<protein>
    <submittedName>
        <fullName evidence="10">Dyp-type peroxidase</fullName>
    </submittedName>
</protein>
<evidence type="ECO:0000256" key="1">
    <source>
        <dbReference type="ARBA" id="ARBA00001970"/>
    </source>
</evidence>
<dbReference type="PROSITE" id="PS51404">
    <property type="entry name" value="DYP_PEROXIDASE"/>
    <property type="match status" value="1"/>
</dbReference>